<evidence type="ECO:0000256" key="1">
    <source>
        <dbReference type="SAM" id="MobiDB-lite"/>
    </source>
</evidence>
<evidence type="ECO:0000313" key="2">
    <source>
        <dbReference type="EMBL" id="GFZ89619.1"/>
    </source>
</evidence>
<name>A0ABQ1EVT1_SPHSA</name>
<keyword evidence="3" id="KW-1185">Reference proteome</keyword>
<comment type="caution">
    <text evidence="2">The sequence shown here is derived from an EMBL/GenBank/DDBJ whole genome shotgun (WGS) entry which is preliminary data.</text>
</comment>
<feature type="region of interest" description="Disordered" evidence="1">
    <location>
        <begin position="79"/>
        <end position="107"/>
    </location>
</feature>
<dbReference type="EMBL" id="BMDU01000003">
    <property type="protein sequence ID" value="GFZ89619.1"/>
    <property type="molecule type" value="Genomic_DNA"/>
</dbReference>
<dbReference type="Proteomes" id="UP000628109">
    <property type="component" value="Unassembled WGS sequence"/>
</dbReference>
<accession>A0ABQ1EVT1</accession>
<gene>
    <name evidence="2" type="ORF">GCM10019071_19490</name>
</gene>
<evidence type="ECO:0000313" key="3">
    <source>
        <dbReference type="Proteomes" id="UP000628109"/>
    </source>
</evidence>
<dbReference type="RefSeq" id="WP_130029959.1">
    <property type="nucleotide sequence ID" value="NZ_BMDU01000003.1"/>
</dbReference>
<protein>
    <submittedName>
        <fullName evidence="2">Uncharacterized protein</fullName>
    </submittedName>
</protein>
<feature type="compositionally biased region" description="Basic residues" evidence="1">
    <location>
        <begin position="12"/>
        <end position="25"/>
    </location>
</feature>
<sequence>MASKAPRARPYQPRRNRTWRRRRDRRAVQPVPTLAALLTVIPSLSRPELGRLVQRMIDRMDEMDGDPDLEQEGMEDDWVRHKANGPGCPISDPGGCEHDGRELEDAL</sequence>
<organism evidence="2 3">
    <name type="scientific">Sphingobium fuliginis (strain ATCC 27551)</name>
    <dbReference type="NCBI Taxonomy" id="336203"/>
    <lineage>
        <taxon>Bacteria</taxon>
        <taxon>Pseudomonadati</taxon>
        <taxon>Pseudomonadota</taxon>
        <taxon>Alphaproteobacteria</taxon>
        <taxon>Sphingomonadales</taxon>
        <taxon>Sphingomonadaceae</taxon>
        <taxon>Sphingobium</taxon>
    </lineage>
</organism>
<proteinExistence type="predicted"/>
<reference evidence="3" key="1">
    <citation type="journal article" date="2019" name="Int. J. Syst. Evol. Microbiol.">
        <title>The Global Catalogue of Microorganisms (GCM) 10K type strain sequencing project: providing services to taxonomists for standard genome sequencing and annotation.</title>
        <authorList>
            <consortium name="The Broad Institute Genomics Platform"/>
            <consortium name="The Broad Institute Genome Sequencing Center for Infectious Disease"/>
            <person name="Wu L."/>
            <person name="Ma J."/>
        </authorList>
    </citation>
    <scope>NUCLEOTIDE SEQUENCE [LARGE SCALE GENOMIC DNA]</scope>
    <source>
        <strain evidence="3">CCM 7327</strain>
    </source>
</reference>
<feature type="region of interest" description="Disordered" evidence="1">
    <location>
        <begin position="1"/>
        <end position="26"/>
    </location>
</feature>
<feature type="compositionally biased region" description="Basic and acidic residues" evidence="1">
    <location>
        <begin position="95"/>
        <end position="107"/>
    </location>
</feature>